<gene>
    <name evidence="2" type="ORF">JZ786_04460</name>
    <name evidence="1" type="ORF">JZ786_20100</name>
</gene>
<dbReference type="KEGG" id="afx:JZ786_04460"/>
<accession>A0A9X7W0V5</accession>
<reference evidence="2 3" key="1">
    <citation type="submission" date="2021-02" db="EMBL/GenBank/DDBJ databases">
        <title>Alicyclobacillus curvatus sp. nov. and Alicyclobacillus mengziensis sp. nov., two acidophilic bacteria isolated from acid mine drainage.</title>
        <authorList>
            <person name="Huang Y."/>
        </authorList>
    </citation>
    <scope>NUCLEOTIDE SEQUENCE [LARGE SCALE GENOMIC DNA]</scope>
    <source>
        <strain evidence="2 3">S30H14</strain>
    </source>
</reference>
<dbReference type="AlphaFoldDB" id="A0A9X7W0V5"/>
<dbReference type="KEGG" id="afx:JZ786_20100"/>
<evidence type="ECO:0000313" key="1">
    <source>
        <dbReference type="EMBL" id="QSO46717.1"/>
    </source>
</evidence>
<evidence type="ECO:0000313" key="3">
    <source>
        <dbReference type="Proteomes" id="UP000663505"/>
    </source>
</evidence>
<organism evidence="2 3">
    <name type="scientific">Alicyclobacillus mengziensis</name>
    <dbReference type="NCBI Taxonomy" id="2931921"/>
    <lineage>
        <taxon>Bacteria</taxon>
        <taxon>Bacillati</taxon>
        <taxon>Bacillota</taxon>
        <taxon>Bacilli</taxon>
        <taxon>Bacillales</taxon>
        <taxon>Alicyclobacillaceae</taxon>
        <taxon>Alicyclobacillus</taxon>
    </lineage>
</organism>
<dbReference type="EMBL" id="CP071182">
    <property type="protein sequence ID" value="QSO46717.1"/>
    <property type="molecule type" value="Genomic_DNA"/>
</dbReference>
<name>A0A9X7W0V5_9BACL</name>
<keyword evidence="3" id="KW-1185">Reference proteome</keyword>
<dbReference type="RefSeq" id="WP_206656081.1">
    <property type="nucleotide sequence ID" value="NZ_CP071182.1"/>
</dbReference>
<evidence type="ECO:0000313" key="2">
    <source>
        <dbReference type="EMBL" id="QSO48254.1"/>
    </source>
</evidence>
<proteinExistence type="predicted"/>
<dbReference type="Proteomes" id="UP000663505">
    <property type="component" value="Chromosome"/>
</dbReference>
<dbReference type="EMBL" id="CP071182">
    <property type="protein sequence ID" value="QSO48254.1"/>
    <property type="molecule type" value="Genomic_DNA"/>
</dbReference>
<protein>
    <submittedName>
        <fullName evidence="2">Uncharacterized protein</fullName>
    </submittedName>
</protein>
<sequence>MKWSKVRESFPNQFVLVEELASHIENDRVYVDDVAVVRAVPDDEATRTLMQCKDKLFVYHTNNDSIVIELRRRPGLRGRFRALNMPMDFCSPL</sequence>